<protein>
    <submittedName>
        <fullName evidence="1">Uncharacterized protein</fullName>
    </submittedName>
</protein>
<proteinExistence type="predicted"/>
<sequence length="50" mass="5974">MIVLYWFKFSLASHGPVFFIRTKEMHESLCLNQKILRWMAIARAKFFGPI</sequence>
<evidence type="ECO:0000313" key="1">
    <source>
        <dbReference type="EMBL" id="MBX42151.1"/>
    </source>
</evidence>
<accession>A0A2P2NI31</accession>
<dbReference type="EMBL" id="GGEC01061667">
    <property type="protein sequence ID" value="MBX42151.1"/>
    <property type="molecule type" value="Transcribed_RNA"/>
</dbReference>
<name>A0A2P2NI31_RHIMU</name>
<organism evidence="1">
    <name type="scientific">Rhizophora mucronata</name>
    <name type="common">Asiatic mangrove</name>
    <dbReference type="NCBI Taxonomy" id="61149"/>
    <lineage>
        <taxon>Eukaryota</taxon>
        <taxon>Viridiplantae</taxon>
        <taxon>Streptophyta</taxon>
        <taxon>Embryophyta</taxon>
        <taxon>Tracheophyta</taxon>
        <taxon>Spermatophyta</taxon>
        <taxon>Magnoliopsida</taxon>
        <taxon>eudicotyledons</taxon>
        <taxon>Gunneridae</taxon>
        <taxon>Pentapetalae</taxon>
        <taxon>rosids</taxon>
        <taxon>fabids</taxon>
        <taxon>Malpighiales</taxon>
        <taxon>Rhizophoraceae</taxon>
        <taxon>Rhizophora</taxon>
    </lineage>
</organism>
<dbReference type="AlphaFoldDB" id="A0A2P2NI31"/>
<reference evidence="1" key="1">
    <citation type="submission" date="2018-02" db="EMBL/GenBank/DDBJ databases">
        <title>Rhizophora mucronata_Transcriptome.</title>
        <authorList>
            <person name="Meera S.P."/>
            <person name="Sreeshan A."/>
            <person name="Augustine A."/>
        </authorList>
    </citation>
    <scope>NUCLEOTIDE SEQUENCE</scope>
    <source>
        <tissue evidence="1">Leaf</tissue>
    </source>
</reference>